<keyword evidence="5" id="KW-1185">Reference proteome</keyword>
<dbReference type="GO" id="GO:0046474">
    <property type="term" value="P:glycerophospholipid biosynthetic process"/>
    <property type="evidence" value="ECO:0007669"/>
    <property type="project" value="TreeGrafter"/>
</dbReference>
<dbReference type="EMBL" id="WNYA01010403">
    <property type="protein sequence ID" value="KAG8540458.1"/>
    <property type="molecule type" value="Genomic_DNA"/>
</dbReference>
<gene>
    <name evidence="4" type="ORF">GDO81_019268</name>
</gene>
<dbReference type="InterPro" id="IPR006357">
    <property type="entry name" value="HAD-SF_hydro_IIA"/>
</dbReference>
<dbReference type="SUPFAM" id="SSF56784">
    <property type="entry name" value="HAD-like"/>
    <property type="match status" value="1"/>
</dbReference>
<protein>
    <recommendedName>
        <fullName evidence="3">Haloacid dehalogenase-like hydrolase domain-containing 5</fullName>
    </recommendedName>
</protein>
<dbReference type="PANTHER" id="PTHR14269">
    <property type="entry name" value="CDP-DIACYLGLYCEROL--GLYCEROL-3-PHOSPHATE 3-PHOSPHATIDYLTRANSFERASE-RELATED"/>
    <property type="match status" value="1"/>
</dbReference>
<comment type="caution">
    <text evidence="4">The sequence shown here is derived from an EMBL/GenBank/DDBJ whole genome shotgun (WGS) entry which is preliminary data.</text>
</comment>
<dbReference type="EMBL" id="WNYA01010403">
    <property type="protein sequence ID" value="KAG8540456.1"/>
    <property type="molecule type" value="Genomic_DNA"/>
</dbReference>
<evidence type="ECO:0000256" key="1">
    <source>
        <dbReference type="ARBA" id="ARBA00007958"/>
    </source>
</evidence>
<dbReference type="EMBL" id="WNYA01010403">
    <property type="protein sequence ID" value="KAG8540457.1"/>
    <property type="molecule type" value="Genomic_DNA"/>
</dbReference>
<reference evidence="4" key="1">
    <citation type="thesis" date="2020" institute="ProQuest LLC" country="789 East Eisenhower Parkway, Ann Arbor, MI, USA">
        <title>Comparative Genomics and Chromosome Evolution.</title>
        <authorList>
            <person name="Mudd A.B."/>
        </authorList>
    </citation>
    <scope>NUCLEOTIDE SEQUENCE</scope>
    <source>
        <strain evidence="4">237g6f4</strain>
        <tissue evidence="4">Blood</tissue>
    </source>
</reference>
<dbReference type="Proteomes" id="UP000824782">
    <property type="component" value="Unassembled WGS sequence"/>
</dbReference>
<dbReference type="FunFam" id="3.40.50.1000:FF:000081">
    <property type="entry name" value="Haloacid dehalogenase like hydrolase domain containing 5"/>
    <property type="match status" value="1"/>
</dbReference>
<evidence type="ECO:0000256" key="3">
    <source>
        <dbReference type="ARBA" id="ARBA00069384"/>
    </source>
</evidence>
<evidence type="ECO:0000313" key="4">
    <source>
        <dbReference type="EMBL" id="KAG8540455.1"/>
    </source>
</evidence>
<dbReference type="NCBIfam" id="TIGR01460">
    <property type="entry name" value="HAD-SF-IIA"/>
    <property type="match status" value="1"/>
</dbReference>
<dbReference type="InterPro" id="IPR023214">
    <property type="entry name" value="HAD_sf"/>
</dbReference>
<dbReference type="NCBIfam" id="TIGR01456">
    <property type="entry name" value="CECR5"/>
    <property type="match status" value="1"/>
</dbReference>
<proteinExistence type="inferred from homology"/>
<dbReference type="AlphaFoldDB" id="A0AAV6YZK1"/>
<organism evidence="4 5">
    <name type="scientific">Engystomops pustulosus</name>
    <name type="common">Tungara frog</name>
    <name type="synonym">Physalaemus pustulosus</name>
    <dbReference type="NCBI Taxonomy" id="76066"/>
    <lineage>
        <taxon>Eukaryota</taxon>
        <taxon>Metazoa</taxon>
        <taxon>Chordata</taxon>
        <taxon>Craniata</taxon>
        <taxon>Vertebrata</taxon>
        <taxon>Euteleostomi</taxon>
        <taxon>Amphibia</taxon>
        <taxon>Batrachia</taxon>
        <taxon>Anura</taxon>
        <taxon>Neobatrachia</taxon>
        <taxon>Hyloidea</taxon>
        <taxon>Leptodactylidae</taxon>
        <taxon>Leiuperinae</taxon>
        <taxon>Engystomops</taxon>
    </lineage>
</organism>
<dbReference type="InterPro" id="IPR036412">
    <property type="entry name" value="HAD-like_sf"/>
</dbReference>
<accession>A0AAV6YZK1</accession>
<dbReference type="InterPro" id="IPR050324">
    <property type="entry name" value="CDP-alcohol_PTase-I"/>
</dbReference>
<dbReference type="GO" id="GO:0005739">
    <property type="term" value="C:mitochondrion"/>
    <property type="evidence" value="ECO:0007669"/>
    <property type="project" value="TreeGrafter"/>
</dbReference>
<dbReference type="Gene3D" id="3.40.50.1000">
    <property type="entry name" value="HAD superfamily/HAD-like"/>
    <property type="match status" value="2"/>
</dbReference>
<dbReference type="CDD" id="cd07511">
    <property type="entry name" value="HAD_like"/>
    <property type="match status" value="1"/>
</dbReference>
<keyword evidence="2" id="KW-0732">Signal</keyword>
<dbReference type="PANTHER" id="PTHR14269:SF17">
    <property type="entry name" value="HALOACID DEHALOGENASE-LIKE HYDROLASE DOMAIN-CONTAINING 5"/>
    <property type="match status" value="1"/>
</dbReference>
<sequence length="413" mass="45758">MGTLVGSQRIFSRLVKKRLISGLHHVSSGTAPPWAVRGMSVSNASPGFGLLFDIDGVLVRGRHPIPGAAEAFRKLLDRDGKLAVPVVFVTNAGNCLRQERSKELSQVLGVQISPDQVILSHGPLQMFPQFLEKCVLVSGQGPLEDVAKDLGFRNVVTIEAMRQAYPLLDMVDQSRRPRSGAAISVSLPAIEAVVLLGEPVRWETSLQLILDLLLSAGRPTEWSAPPPYPHIPILACNMDLLWMAEAKTPRFGHGTFLLCLETLYRKITGRELQYEALIGKPSPVTYNYAEQLILRQAMERGWRNPVRTLYAIGDNPMADIYGANLYNRFLQSRCRDSPGPHSCQSVLVCTGVYSYQGEVPSDPQESVTQTVFHGHRDFKFDPSLVEASHVVRDVGEALELILKKEGWRRSQES</sequence>
<dbReference type="InterPro" id="IPR006353">
    <property type="entry name" value="HAD-SF_hydro_IIA_CECR5"/>
</dbReference>
<evidence type="ECO:0000313" key="5">
    <source>
        <dbReference type="Proteomes" id="UP000824782"/>
    </source>
</evidence>
<evidence type="ECO:0000256" key="2">
    <source>
        <dbReference type="ARBA" id="ARBA00022729"/>
    </source>
</evidence>
<name>A0AAV6YZK1_ENGPU</name>
<dbReference type="Pfam" id="PF13344">
    <property type="entry name" value="Hydrolase_6"/>
    <property type="match status" value="1"/>
</dbReference>
<comment type="similarity">
    <text evidence="1">Belongs to the HAD-like hydrolase superfamily.</text>
</comment>
<dbReference type="EMBL" id="WNYA01010403">
    <property type="protein sequence ID" value="KAG8540455.1"/>
    <property type="molecule type" value="Genomic_DNA"/>
</dbReference>